<proteinExistence type="predicted"/>
<dbReference type="Proteomes" id="UP001057291">
    <property type="component" value="Unassembled WGS sequence"/>
</dbReference>
<dbReference type="AlphaFoldDB" id="A0AAV4LDG4"/>
<dbReference type="Pfam" id="PF09969">
    <property type="entry name" value="DUF2203"/>
    <property type="match status" value="1"/>
</dbReference>
<reference evidence="1" key="1">
    <citation type="journal article" date="2023" name="Int. J. Syst. Evol. Microbiol.">
        <title>Collibacillus ludicampi gen. nov., sp. nov., a new soil bacterium of the family Alicyclobacillaceae.</title>
        <authorList>
            <person name="Jojima T."/>
            <person name="Ioku Y."/>
            <person name="Fukuta Y."/>
            <person name="Shirasaka N."/>
            <person name="Matsumura Y."/>
            <person name="Mori M."/>
        </authorList>
    </citation>
    <scope>NUCLEOTIDE SEQUENCE</scope>
    <source>
        <strain evidence="1">TP075</strain>
    </source>
</reference>
<evidence type="ECO:0000313" key="2">
    <source>
        <dbReference type="Proteomes" id="UP001057291"/>
    </source>
</evidence>
<gene>
    <name evidence="1" type="ORF">DNHGIG_12580</name>
</gene>
<evidence type="ECO:0008006" key="3">
    <source>
        <dbReference type="Google" id="ProtNLM"/>
    </source>
</evidence>
<organism evidence="1 2">
    <name type="scientific">Collibacillus ludicampi</name>
    <dbReference type="NCBI Taxonomy" id="2771369"/>
    <lineage>
        <taxon>Bacteria</taxon>
        <taxon>Bacillati</taxon>
        <taxon>Bacillota</taxon>
        <taxon>Bacilli</taxon>
        <taxon>Bacillales</taxon>
        <taxon>Alicyclobacillaceae</taxon>
        <taxon>Collibacillus</taxon>
    </lineage>
</organism>
<evidence type="ECO:0000313" key="1">
    <source>
        <dbReference type="EMBL" id="GIM45709.1"/>
    </source>
</evidence>
<dbReference type="InterPro" id="IPR018699">
    <property type="entry name" value="DUF2203"/>
</dbReference>
<accession>A0AAV4LDG4</accession>
<name>A0AAV4LDG4_9BACL</name>
<comment type="caution">
    <text evidence="1">The sequence shown here is derived from an EMBL/GenBank/DDBJ whole genome shotgun (WGS) entry which is preliminary data.</text>
</comment>
<protein>
    <recommendedName>
        <fullName evidence="3">DUF2203 family protein</fullName>
    </recommendedName>
</protein>
<sequence>MTKYFTVDEANRLLPLIKEKIQVLQDIKQKFERKFHELQVYKQGLADTDAASDLIFKWECDLEFMEMEAQIHVKQIHETGAQVKDIDFGLVDFPAFINGEEVLLCWRQGEDTITHYHGLHEGFAGRKPLA</sequence>
<dbReference type="PIRSF" id="PIRSF016498">
    <property type="entry name" value="UCP016498"/>
    <property type="match status" value="1"/>
</dbReference>
<dbReference type="EMBL" id="BOQE01000001">
    <property type="protein sequence ID" value="GIM45709.1"/>
    <property type="molecule type" value="Genomic_DNA"/>
</dbReference>
<keyword evidence="2" id="KW-1185">Reference proteome</keyword>
<dbReference type="RefSeq" id="WP_282198886.1">
    <property type="nucleotide sequence ID" value="NZ_BOQE01000001.1"/>
</dbReference>